<reference evidence="4 5" key="1">
    <citation type="submission" date="2024-03" db="EMBL/GenBank/DDBJ databases">
        <title>Human intestinal bacterial collection.</title>
        <authorList>
            <person name="Pauvert C."/>
            <person name="Hitch T.C.A."/>
            <person name="Clavel T."/>
        </authorList>
    </citation>
    <scope>NUCLEOTIDE SEQUENCE [LARGE SCALE GENOMIC DNA]</scope>
    <source>
        <strain evidence="4 5">CLA-SR-H024</strain>
    </source>
</reference>
<evidence type="ECO:0000259" key="3">
    <source>
        <dbReference type="Pfam" id="PF02581"/>
    </source>
</evidence>
<sequence>MNIKIMAVTDNKHTLKKLLSILLEIHPYVDYLQIREKDKSPKEIYRLCDYLLKEGVPARKIIVNDRLDIALLHSLKNVHLPTSGVSVNDVKTRFPKMYIGVSVHSKEEAILADKEIADYVIYGHCYPTNSKKGKPPIVLSSISEIKRNISIPLYAIGGITENQIEELASFGVDGVAIMSAIFSSSHPLKVVKSMRERCEELGNEEV</sequence>
<dbReference type="Gene3D" id="3.20.20.70">
    <property type="entry name" value="Aldolase class I"/>
    <property type="match status" value="1"/>
</dbReference>
<dbReference type="RefSeq" id="WP_284561637.1">
    <property type="nucleotide sequence ID" value="NZ_JBBMFN010000075.1"/>
</dbReference>
<dbReference type="EMBL" id="JBBMFN010000075">
    <property type="protein sequence ID" value="MEQ2468064.1"/>
    <property type="molecule type" value="Genomic_DNA"/>
</dbReference>
<keyword evidence="2" id="KW-0784">Thiamine biosynthesis</keyword>
<evidence type="ECO:0000313" key="4">
    <source>
        <dbReference type="EMBL" id="MEQ2468064.1"/>
    </source>
</evidence>
<feature type="domain" description="Thiamine phosphate synthase/TenI" evidence="3">
    <location>
        <begin position="6"/>
        <end position="181"/>
    </location>
</feature>
<dbReference type="PANTHER" id="PTHR20857:SF22">
    <property type="entry name" value="THIAZOLE TAUTOMERASE"/>
    <property type="match status" value="1"/>
</dbReference>
<evidence type="ECO:0000256" key="1">
    <source>
        <dbReference type="ARBA" id="ARBA00004948"/>
    </source>
</evidence>
<dbReference type="PANTHER" id="PTHR20857">
    <property type="entry name" value="THIAMINE-PHOSPHATE PYROPHOSPHORYLASE"/>
    <property type="match status" value="1"/>
</dbReference>
<dbReference type="Proteomes" id="UP001465426">
    <property type="component" value="Unassembled WGS sequence"/>
</dbReference>
<evidence type="ECO:0000256" key="2">
    <source>
        <dbReference type="ARBA" id="ARBA00022977"/>
    </source>
</evidence>
<dbReference type="SUPFAM" id="SSF51391">
    <property type="entry name" value="Thiamin phosphate synthase"/>
    <property type="match status" value="1"/>
</dbReference>
<protein>
    <submittedName>
        <fullName evidence="4">Thiamine phosphate synthase</fullName>
    </submittedName>
</protein>
<dbReference type="CDD" id="cd00564">
    <property type="entry name" value="TMP_TenI"/>
    <property type="match status" value="1"/>
</dbReference>
<dbReference type="InterPro" id="IPR013785">
    <property type="entry name" value="Aldolase_TIM"/>
</dbReference>
<dbReference type="Pfam" id="PF02581">
    <property type="entry name" value="TMP-TENI"/>
    <property type="match status" value="1"/>
</dbReference>
<gene>
    <name evidence="4" type="ORF">WMO63_20605</name>
</gene>
<proteinExistence type="predicted"/>
<organism evidence="4 5">
    <name type="scientific">Niallia hominis</name>
    <dbReference type="NCBI Taxonomy" id="3133173"/>
    <lineage>
        <taxon>Bacteria</taxon>
        <taxon>Bacillati</taxon>
        <taxon>Bacillota</taxon>
        <taxon>Bacilli</taxon>
        <taxon>Bacillales</taxon>
        <taxon>Bacillaceae</taxon>
        <taxon>Niallia</taxon>
    </lineage>
</organism>
<dbReference type="InterPro" id="IPR036206">
    <property type="entry name" value="ThiamineP_synth_sf"/>
</dbReference>
<comment type="caution">
    <text evidence="4">The sequence shown here is derived from an EMBL/GenBank/DDBJ whole genome shotgun (WGS) entry which is preliminary data.</text>
</comment>
<comment type="pathway">
    <text evidence="1">Cofactor biosynthesis; thiamine diphosphate biosynthesis.</text>
</comment>
<name>A0ABV1F848_9BACI</name>
<dbReference type="InterPro" id="IPR022998">
    <property type="entry name" value="ThiamineP_synth_TenI"/>
</dbReference>
<keyword evidence="5" id="KW-1185">Reference proteome</keyword>
<accession>A0ABV1F848</accession>
<evidence type="ECO:0000313" key="5">
    <source>
        <dbReference type="Proteomes" id="UP001465426"/>
    </source>
</evidence>